<feature type="binding site" evidence="6">
    <location>
        <position position="225"/>
    </location>
    <ligand>
        <name>Mg(2+)</name>
        <dbReference type="ChEBI" id="CHEBI:18420"/>
    </ligand>
</feature>
<evidence type="ECO:0000313" key="10">
    <source>
        <dbReference type="EMBL" id="RUM97976.1"/>
    </source>
</evidence>
<keyword evidence="8" id="KW-1133">Transmembrane helix</keyword>
<name>A0A432V730_9HYPH</name>
<organism evidence="10 11">
    <name type="scientific">Borborobacter arsenicus</name>
    <dbReference type="NCBI Taxonomy" id="1851146"/>
    <lineage>
        <taxon>Bacteria</taxon>
        <taxon>Pseudomonadati</taxon>
        <taxon>Pseudomonadota</taxon>
        <taxon>Alphaproteobacteria</taxon>
        <taxon>Hyphomicrobiales</taxon>
        <taxon>Phyllobacteriaceae</taxon>
        <taxon>Borborobacter</taxon>
    </lineage>
</organism>
<dbReference type="SMART" id="SM00922">
    <property type="entry name" value="MR_MLE"/>
    <property type="match status" value="1"/>
</dbReference>
<dbReference type="Gene3D" id="3.30.390.10">
    <property type="entry name" value="Enolase-like, N-terminal domain"/>
    <property type="match status" value="1"/>
</dbReference>
<dbReference type="InterPro" id="IPR013341">
    <property type="entry name" value="Mandelate_racemase_N_dom"/>
</dbReference>
<accession>A0A432V730</accession>
<proteinExistence type="inferred from homology"/>
<dbReference type="PANTHER" id="PTHR48080">
    <property type="entry name" value="D-GALACTONATE DEHYDRATASE-RELATED"/>
    <property type="match status" value="1"/>
</dbReference>
<dbReference type="SUPFAM" id="SSF51604">
    <property type="entry name" value="Enolase C-terminal domain-like"/>
    <property type="match status" value="1"/>
</dbReference>
<keyword evidence="4 7" id="KW-0413">Isomerase</keyword>
<comment type="cofactor">
    <cofactor evidence="6 7">
        <name>Mg(2+)</name>
        <dbReference type="ChEBI" id="CHEBI:18420"/>
    </cofactor>
    <text evidence="6 7">Binds 1 Mg(2+) ion per subunit.</text>
</comment>
<dbReference type="Pfam" id="PF13378">
    <property type="entry name" value="MR_MLE_C"/>
    <property type="match status" value="1"/>
</dbReference>
<gene>
    <name evidence="10" type="ORF">EET67_10205</name>
</gene>
<sequence length="328" mass="34778">MARVLSVNIERFPIAGTFTISRGSKTQAEVVTVTIRDGDHIGRGECVPYTRYGETIEGVAHAIAGMRADIESGLGRHALIEALPAGAARNAIDCALWDLEAKTSGRPVWTGLSDTPPRALETAYTLSLAAPEAMAAQAHENAMRPVLKVKIGVGDEDVERIRAVVQAAPDSRLILDANEGWTEDNIRQNLAVAAECGIALVEQPLPAGKDGILRHIPHPVPICADESVHEARNLNELVGLYDAVNIKLDKAGGLTAAILLRDRAREMGFSIMVGCMVGTSLAMAPAVLLAQGADFVDLDGPLLLSQDRVPGLGYHGSLVSPPQAELWG</sequence>
<dbReference type="Gene3D" id="3.20.20.120">
    <property type="entry name" value="Enolase-like C-terminal domain"/>
    <property type="match status" value="1"/>
</dbReference>
<keyword evidence="8" id="KW-0812">Transmembrane</keyword>
<dbReference type="Proteomes" id="UP000281647">
    <property type="component" value="Unassembled WGS sequence"/>
</dbReference>
<keyword evidence="2 6" id="KW-0479">Metal-binding</keyword>
<dbReference type="InterPro" id="IPR036849">
    <property type="entry name" value="Enolase-like_C_sf"/>
</dbReference>
<feature type="binding site" evidence="6">
    <location>
        <position position="176"/>
    </location>
    <ligand>
        <name>Mg(2+)</name>
        <dbReference type="ChEBI" id="CHEBI:18420"/>
    </ligand>
</feature>
<feature type="transmembrane region" description="Helical" evidence="8">
    <location>
        <begin position="269"/>
        <end position="290"/>
    </location>
</feature>
<feature type="active site" description="Proton acceptor; specific for (S)-substrate epimerization" evidence="5">
    <location>
        <position position="247"/>
    </location>
</feature>
<evidence type="ECO:0000313" key="11">
    <source>
        <dbReference type="Proteomes" id="UP000281647"/>
    </source>
</evidence>
<dbReference type="GO" id="GO:0016855">
    <property type="term" value="F:racemase and epimerase activity, acting on amino acids and derivatives"/>
    <property type="evidence" value="ECO:0007669"/>
    <property type="project" value="UniProtKB-UniRule"/>
</dbReference>
<dbReference type="EMBL" id="RKST01000008">
    <property type="protein sequence ID" value="RUM97976.1"/>
    <property type="molecule type" value="Genomic_DNA"/>
</dbReference>
<feature type="binding site" evidence="6">
    <location>
        <position position="202"/>
    </location>
    <ligand>
        <name>Mg(2+)</name>
        <dbReference type="ChEBI" id="CHEBI:18420"/>
    </ligand>
</feature>
<dbReference type="SFLD" id="SFLDS00001">
    <property type="entry name" value="Enolase"/>
    <property type="match status" value="1"/>
</dbReference>
<dbReference type="NCBIfam" id="NF042940">
    <property type="entry name" value="racemase_DgcA"/>
    <property type="match status" value="1"/>
</dbReference>
<keyword evidence="11" id="KW-1185">Reference proteome</keyword>
<dbReference type="RefSeq" id="WP_128626848.1">
    <property type="nucleotide sequence ID" value="NZ_RKST01000008.1"/>
</dbReference>
<dbReference type="GO" id="GO:0046872">
    <property type="term" value="F:metal ion binding"/>
    <property type="evidence" value="ECO:0007669"/>
    <property type="project" value="UniProtKB-KW"/>
</dbReference>
<feature type="domain" description="Mandelate racemase/muconate lactonizing enzyme C-terminal" evidence="9">
    <location>
        <begin position="131"/>
        <end position="223"/>
    </location>
</feature>
<dbReference type="PANTHER" id="PTHR48080:SF3">
    <property type="entry name" value="ENOLASE SUPERFAMILY MEMBER DDB_G0284701"/>
    <property type="match status" value="1"/>
</dbReference>
<dbReference type="SFLD" id="SFLDG00180">
    <property type="entry name" value="muconate_cycloisomerase"/>
    <property type="match status" value="1"/>
</dbReference>
<dbReference type="InterPro" id="IPR029065">
    <property type="entry name" value="Enolase_C-like"/>
</dbReference>
<dbReference type="SUPFAM" id="SSF54826">
    <property type="entry name" value="Enolase N-terminal domain-like"/>
    <property type="match status" value="1"/>
</dbReference>
<evidence type="ECO:0000256" key="6">
    <source>
        <dbReference type="PIRSR" id="PIRSR634603-3"/>
    </source>
</evidence>
<comment type="caution">
    <text evidence="10">The sequence shown here is derived from an EMBL/GenBank/DDBJ whole genome shotgun (WGS) entry which is preliminary data.</text>
</comment>
<evidence type="ECO:0000256" key="7">
    <source>
        <dbReference type="RuleBase" id="RU366006"/>
    </source>
</evidence>
<evidence type="ECO:0000256" key="8">
    <source>
        <dbReference type="SAM" id="Phobius"/>
    </source>
</evidence>
<dbReference type="InterPro" id="IPR034603">
    <property type="entry name" value="Dipeptide_epimerase"/>
</dbReference>
<evidence type="ECO:0000256" key="3">
    <source>
        <dbReference type="ARBA" id="ARBA00022842"/>
    </source>
</evidence>
<evidence type="ECO:0000256" key="2">
    <source>
        <dbReference type="ARBA" id="ARBA00022723"/>
    </source>
</evidence>
<keyword evidence="3 6" id="KW-0460">Magnesium</keyword>
<evidence type="ECO:0000256" key="1">
    <source>
        <dbReference type="ARBA" id="ARBA00008031"/>
    </source>
</evidence>
<feature type="active site" description="Proton acceptor; specific for (R)-substrate epimerization" evidence="5">
    <location>
        <position position="150"/>
    </location>
</feature>
<dbReference type="InterPro" id="IPR029017">
    <property type="entry name" value="Enolase-like_N"/>
</dbReference>
<dbReference type="SFLD" id="SFLDF00010">
    <property type="entry name" value="dipeptide_epimerase"/>
    <property type="match status" value="1"/>
</dbReference>
<dbReference type="Pfam" id="PF02746">
    <property type="entry name" value="MR_MLE_N"/>
    <property type="match status" value="1"/>
</dbReference>
<dbReference type="OrthoDB" id="9782675at2"/>
<reference evidence="10 11" key="1">
    <citation type="submission" date="2018-11" db="EMBL/GenBank/DDBJ databases">
        <title>Pseudaminobacter arsenicus sp. nov., an arsenic-resistant bacterium isolated from arsenic-rich aquifers.</title>
        <authorList>
            <person name="Mu Y."/>
        </authorList>
    </citation>
    <scope>NUCLEOTIDE SEQUENCE [LARGE SCALE GENOMIC DNA]</scope>
    <source>
        <strain evidence="10 11">CB3</strain>
    </source>
</reference>
<evidence type="ECO:0000256" key="4">
    <source>
        <dbReference type="ARBA" id="ARBA00023235"/>
    </source>
</evidence>
<dbReference type="InterPro" id="IPR034593">
    <property type="entry name" value="DgoD-like"/>
</dbReference>
<dbReference type="InterPro" id="IPR013342">
    <property type="entry name" value="Mandelate_racemase_C"/>
</dbReference>
<dbReference type="EC" id="5.1.1.-" evidence="7"/>
<protein>
    <recommendedName>
        <fullName evidence="7">Dipeptide epimerase</fullName>
        <ecNumber evidence="7">5.1.1.-</ecNumber>
    </recommendedName>
</protein>
<comment type="similarity">
    <text evidence="1 7">Belongs to the mandelate racemase/muconate lactonizing enzyme family.</text>
</comment>
<dbReference type="CDD" id="cd03319">
    <property type="entry name" value="L-Ala-DL-Glu_epimerase"/>
    <property type="match status" value="1"/>
</dbReference>
<keyword evidence="8" id="KW-0472">Membrane</keyword>
<dbReference type="AlphaFoldDB" id="A0A432V730"/>
<evidence type="ECO:0000256" key="5">
    <source>
        <dbReference type="PIRSR" id="PIRSR634603-1"/>
    </source>
</evidence>
<evidence type="ECO:0000259" key="9">
    <source>
        <dbReference type="SMART" id="SM00922"/>
    </source>
</evidence>